<dbReference type="InterPro" id="IPR027304">
    <property type="entry name" value="Trigger_fact/SurA_dom_sf"/>
</dbReference>
<evidence type="ECO:0000256" key="3">
    <source>
        <dbReference type="ARBA" id="ARBA00005464"/>
    </source>
</evidence>
<dbReference type="SUPFAM" id="SSF102735">
    <property type="entry name" value="Trigger factor ribosome-binding domain"/>
    <property type="match status" value="1"/>
</dbReference>
<dbReference type="InterPro" id="IPR005215">
    <property type="entry name" value="Trig_fac"/>
</dbReference>
<feature type="domain" description="Trigger factor ribosome-binding bacterial" evidence="10">
    <location>
        <begin position="1"/>
        <end position="145"/>
    </location>
</feature>
<evidence type="ECO:0000259" key="10">
    <source>
        <dbReference type="Pfam" id="PF05697"/>
    </source>
</evidence>
<feature type="domain" description="Trigger factor C-terminal" evidence="11">
    <location>
        <begin position="266"/>
        <end position="369"/>
    </location>
</feature>
<organism evidence="12 13">
    <name type="scientific">Capnocytophaga granulosa</name>
    <dbReference type="NCBI Taxonomy" id="45242"/>
    <lineage>
        <taxon>Bacteria</taxon>
        <taxon>Pseudomonadati</taxon>
        <taxon>Bacteroidota</taxon>
        <taxon>Flavobacteriia</taxon>
        <taxon>Flavobacteriales</taxon>
        <taxon>Flavobacteriaceae</taxon>
        <taxon>Capnocytophaga</taxon>
    </lineage>
</organism>
<comment type="caution">
    <text evidence="12">The sequence shown here is derived from an EMBL/GenBank/DDBJ whole genome shotgun (WGS) entry which is preliminary data.</text>
</comment>
<dbReference type="SUPFAM" id="SSF109998">
    <property type="entry name" value="Triger factor/SurA peptide-binding domain-like"/>
    <property type="match status" value="1"/>
</dbReference>
<evidence type="ECO:0000256" key="4">
    <source>
        <dbReference type="ARBA" id="ARBA00013194"/>
    </source>
</evidence>
<dbReference type="NCBIfam" id="TIGR00115">
    <property type="entry name" value="tig"/>
    <property type="match status" value="1"/>
</dbReference>
<evidence type="ECO:0000259" key="11">
    <source>
        <dbReference type="Pfam" id="PF05698"/>
    </source>
</evidence>
<evidence type="ECO:0000256" key="7">
    <source>
        <dbReference type="ARBA" id="ARBA00023186"/>
    </source>
</evidence>
<comment type="catalytic activity">
    <reaction evidence="1">
        <text>[protein]-peptidylproline (omega=180) = [protein]-peptidylproline (omega=0)</text>
        <dbReference type="Rhea" id="RHEA:16237"/>
        <dbReference type="Rhea" id="RHEA-COMP:10747"/>
        <dbReference type="Rhea" id="RHEA-COMP:10748"/>
        <dbReference type="ChEBI" id="CHEBI:83833"/>
        <dbReference type="ChEBI" id="CHEBI:83834"/>
        <dbReference type="EC" id="5.2.1.8"/>
    </reaction>
</comment>
<dbReference type="PIRSF" id="PIRSF003095">
    <property type="entry name" value="Trigger_factor"/>
    <property type="match status" value="1"/>
</dbReference>
<keyword evidence="13" id="KW-1185">Reference proteome</keyword>
<dbReference type="GO" id="GO:0043022">
    <property type="term" value="F:ribosome binding"/>
    <property type="evidence" value="ECO:0007669"/>
    <property type="project" value="TreeGrafter"/>
</dbReference>
<dbReference type="EMBL" id="FNND01000005">
    <property type="protein sequence ID" value="SDW89354.1"/>
    <property type="molecule type" value="Genomic_DNA"/>
</dbReference>
<dbReference type="InterPro" id="IPR008880">
    <property type="entry name" value="Trigger_fac_C"/>
</dbReference>
<dbReference type="GO" id="GO:0003755">
    <property type="term" value="F:peptidyl-prolyl cis-trans isomerase activity"/>
    <property type="evidence" value="ECO:0007669"/>
    <property type="project" value="UniProtKB-KW"/>
</dbReference>
<reference evidence="12 13" key="1">
    <citation type="submission" date="2016-10" db="EMBL/GenBank/DDBJ databases">
        <authorList>
            <person name="Varghese N."/>
            <person name="Submissions S."/>
        </authorList>
    </citation>
    <scope>NUCLEOTIDE SEQUENCE [LARGE SCALE GENOMIC DNA]</scope>
    <source>
        <strain evidence="12 13">DSM 11449</strain>
    </source>
</reference>
<dbReference type="GO" id="GO:0043335">
    <property type="term" value="P:protein unfolding"/>
    <property type="evidence" value="ECO:0007669"/>
    <property type="project" value="TreeGrafter"/>
</dbReference>
<dbReference type="PANTHER" id="PTHR30560">
    <property type="entry name" value="TRIGGER FACTOR CHAPERONE AND PEPTIDYL-PROLYL CIS/TRANS ISOMERASE"/>
    <property type="match status" value="1"/>
</dbReference>
<evidence type="ECO:0000256" key="8">
    <source>
        <dbReference type="ARBA" id="ARBA00023235"/>
    </source>
</evidence>
<evidence type="ECO:0000256" key="6">
    <source>
        <dbReference type="ARBA" id="ARBA00023110"/>
    </source>
</evidence>
<sequence>MKISKEQIDALNAVITLEIDKADYQGKVEEALNNYRKNASVPGFRKGHVPMGMIKKQYEKAIQMDELNKLISQSLNDFIDQEKLQLLGQPIPKEEGSDANFGGDHHKLVFEIGLEPEFTIDLSQPIDYYDIKVTDKEIDTQIEHLRGHFGRYEESDSITEKSQISGTFFNEAEHIDKFFTFTAAQLGEKALEALKGKKVGDQLTLSTKGLFKDAHMLMQALDKPHDEVHDLDIEVTFTVEKIQEQILAEMNEEFFQKVYPDTTTEEAFREKVAKSIKEDFDHSCDVRLLDDATEALLERTKFDLPADFLKRWIRTTSENPITEEEAAEDYEKSEKGLRYQLIEGKIIKDNNLQVSYDEIREFCENAIRAQMARFGLFEIGKKELDNFVNNTLKERAEVERIHRELTGGKLIQFYKEKANLNKIEIDIDSFIEKFYSHQHHH</sequence>
<dbReference type="Gene3D" id="3.30.70.1050">
    <property type="entry name" value="Trigger factor ribosome-binding domain"/>
    <property type="match status" value="1"/>
</dbReference>
<dbReference type="PANTHER" id="PTHR30560:SF3">
    <property type="entry name" value="TRIGGER FACTOR-LIKE PROTEIN TIG, CHLOROPLASTIC"/>
    <property type="match status" value="1"/>
</dbReference>
<name>A0A1H2XA75_9FLAO</name>
<evidence type="ECO:0000256" key="1">
    <source>
        <dbReference type="ARBA" id="ARBA00000971"/>
    </source>
</evidence>
<comment type="similarity">
    <text evidence="3">Belongs to the FKBP-type PPIase family. Tig subfamily.</text>
</comment>
<keyword evidence="8" id="KW-0413">Isomerase</keyword>
<comment type="subcellular location">
    <subcellularLocation>
        <location evidence="2">Cytoplasm</location>
    </subcellularLocation>
</comment>
<evidence type="ECO:0000256" key="2">
    <source>
        <dbReference type="ARBA" id="ARBA00004496"/>
    </source>
</evidence>
<dbReference type="GeneID" id="85016747"/>
<dbReference type="EC" id="5.2.1.8" evidence="4"/>
<dbReference type="InterPro" id="IPR008881">
    <property type="entry name" value="Trigger_fac_ribosome-bd_bac"/>
</dbReference>
<proteinExistence type="inferred from homology"/>
<dbReference type="Pfam" id="PF05697">
    <property type="entry name" value="Trigger_N"/>
    <property type="match status" value="1"/>
</dbReference>
<keyword evidence="6" id="KW-0697">Rotamase</keyword>
<dbReference type="Proteomes" id="UP000182771">
    <property type="component" value="Unassembled WGS sequence"/>
</dbReference>
<evidence type="ECO:0000313" key="13">
    <source>
        <dbReference type="Proteomes" id="UP000182771"/>
    </source>
</evidence>
<evidence type="ECO:0000256" key="9">
    <source>
        <dbReference type="ARBA" id="ARBA00029986"/>
    </source>
</evidence>
<dbReference type="InterPro" id="IPR037041">
    <property type="entry name" value="Trigger_fac_C_sf"/>
</dbReference>
<dbReference type="GO" id="GO:0005737">
    <property type="term" value="C:cytoplasm"/>
    <property type="evidence" value="ECO:0007669"/>
    <property type="project" value="UniProtKB-SubCell"/>
</dbReference>
<dbReference type="GO" id="GO:0044183">
    <property type="term" value="F:protein folding chaperone"/>
    <property type="evidence" value="ECO:0007669"/>
    <property type="project" value="TreeGrafter"/>
</dbReference>
<dbReference type="Pfam" id="PF05698">
    <property type="entry name" value="Trigger_C"/>
    <property type="match status" value="1"/>
</dbReference>
<evidence type="ECO:0000256" key="5">
    <source>
        <dbReference type="ARBA" id="ARBA00016902"/>
    </source>
</evidence>
<evidence type="ECO:0000313" key="12">
    <source>
        <dbReference type="EMBL" id="SDW89354.1"/>
    </source>
</evidence>
<dbReference type="InterPro" id="IPR036611">
    <property type="entry name" value="Trigger_fac_ribosome-bd_sf"/>
</dbReference>
<dbReference type="AlphaFoldDB" id="A0A1H2XA75"/>
<dbReference type="GO" id="GO:0015031">
    <property type="term" value="P:protein transport"/>
    <property type="evidence" value="ECO:0007669"/>
    <property type="project" value="InterPro"/>
</dbReference>
<dbReference type="GO" id="GO:0051083">
    <property type="term" value="P:'de novo' cotranslational protein folding"/>
    <property type="evidence" value="ECO:0007669"/>
    <property type="project" value="TreeGrafter"/>
</dbReference>
<accession>A0A1H2XA75</accession>
<keyword evidence="7" id="KW-0143">Chaperone</keyword>
<gene>
    <name evidence="12" type="ORF">SAMN05444420_10533</name>
</gene>
<protein>
    <recommendedName>
        <fullName evidence="5">Trigger factor</fullName>
        <ecNumber evidence="4">5.2.1.8</ecNumber>
    </recommendedName>
    <alternativeName>
        <fullName evidence="9">PPIase</fullName>
    </alternativeName>
</protein>
<dbReference type="RefSeq" id="WP_016420882.1">
    <property type="nucleotide sequence ID" value="NZ_FNND01000005.1"/>
</dbReference>
<dbReference type="OrthoDB" id="9767721at2"/>
<dbReference type="Gene3D" id="1.10.3120.10">
    <property type="entry name" value="Trigger factor, C-terminal domain"/>
    <property type="match status" value="1"/>
</dbReference>